<accession>A0A1Q2C9L0</accession>
<gene>
    <name evidence="1" type="ORF">DO83_12780</name>
</gene>
<sequence length="73" mass="8453">MKVKNFLKATGNRVRLEVYILPEKDHVATVTNKTIISKDILKAEIAAIMPKDERTIELYILKQRNIKTIDMNL</sequence>
<evidence type="ECO:0000313" key="1">
    <source>
        <dbReference type="EMBL" id="AQP40365.1"/>
    </source>
</evidence>
<reference evidence="1 2" key="1">
    <citation type="journal article" date="2016" name="Sci. Rep.">
        <title>Accelerated dysbiosis of gut microbiota during aggravation of DSS-induced colitis by a butyrate-producing bacterium.</title>
        <authorList>
            <person name="Zhang Q."/>
            <person name="Wu Y."/>
            <person name="Wang J."/>
            <person name="Wu G."/>
            <person name="Long W."/>
            <person name="Xue Z."/>
            <person name="Wang L."/>
            <person name="Zhang X."/>
            <person name="Pang X."/>
            <person name="Zhao Y."/>
            <person name="Zhao L."/>
            <person name="Zhang C."/>
        </authorList>
    </citation>
    <scope>NUCLEOTIDE SEQUENCE [LARGE SCALE GENOMIC DNA]</scope>
    <source>
        <strain evidence="1 2">BPB5</strain>
    </source>
</reference>
<protein>
    <submittedName>
        <fullName evidence="1">Uncharacterized protein</fullName>
    </submittedName>
</protein>
<dbReference type="Proteomes" id="UP000188159">
    <property type="component" value="Chromosome"/>
</dbReference>
<proteinExistence type="predicted"/>
<name>A0A1Q2C9L0_ANAHA</name>
<organism evidence="1 2">
    <name type="scientific">Anaerostipes hadrus</name>
    <dbReference type="NCBI Taxonomy" id="649756"/>
    <lineage>
        <taxon>Bacteria</taxon>
        <taxon>Bacillati</taxon>
        <taxon>Bacillota</taxon>
        <taxon>Clostridia</taxon>
        <taxon>Lachnospirales</taxon>
        <taxon>Lachnospiraceae</taxon>
        <taxon>Anaerostipes</taxon>
    </lineage>
</organism>
<dbReference type="EMBL" id="CP012098">
    <property type="protein sequence ID" value="AQP40365.1"/>
    <property type="molecule type" value="Genomic_DNA"/>
</dbReference>
<dbReference type="AlphaFoldDB" id="A0A1Q2C9L0"/>
<evidence type="ECO:0000313" key="2">
    <source>
        <dbReference type="Proteomes" id="UP000188159"/>
    </source>
</evidence>
<dbReference type="RefSeq" id="WP_077327107.1">
    <property type="nucleotide sequence ID" value="NZ_CACRSX010000011.1"/>
</dbReference>